<keyword evidence="2" id="KW-1185">Reference proteome</keyword>
<accession>A0AA45WMU6</accession>
<evidence type="ECO:0008006" key="3">
    <source>
        <dbReference type="Google" id="ProtNLM"/>
    </source>
</evidence>
<name>A0AA45WMU6_9AQUI</name>
<evidence type="ECO:0000313" key="2">
    <source>
        <dbReference type="Proteomes" id="UP001157947"/>
    </source>
</evidence>
<comment type="caution">
    <text evidence="1">The sequence shown here is derived from an EMBL/GenBank/DDBJ whole genome shotgun (WGS) entry which is preliminary data.</text>
</comment>
<organism evidence="1 2">
    <name type="scientific">Venenivibrio stagnispumantis</name>
    <dbReference type="NCBI Taxonomy" id="407998"/>
    <lineage>
        <taxon>Bacteria</taxon>
        <taxon>Pseudomonadati</taxon>
        <taxon>Aquificota</taxon>
        <taxon>Aquificia</taxon>
        <taxon>Aquificales</taxon>
        <taxon>Hydrogenothermaceae</taxon>
        <taxon>Venenivibrio</taxon>
    </lineage>
</organism>
<evidence type="ECO:0000313" key="1">
    <source>
        <dbReference type="EMBL" id="SMP14997.1"/>
    </source>
</evidence>
<gene>
    <name evidence="1" type="ORF">SAMN06264868_11321</name>
</gene>
<dbReference type="Proteomes" id="UP001157947">
    <property type="component" value="Unassembled WGS sequence"/>
</dbReference>
<reference evidence="1" key="1">
    <citation type="submission" date="2017-05" db="EMBL/GenBank/DDBJ databases">
        <authorList>
            <person name="Varghese N."/>
            <person name="Submissions S."/>
        </authorList>
    </citation>
    <scope>NUCLEOTIDE SEQUENCE</scope>
    <source>
        <strain evidence="1">DSM 18763</strain>
    </source>
</reference>
<proteinExistence type="predicted"/>
<sequence>MEKLLIIVALIIFQISLSDENQEKIIRTDKVYITTSLNKNKNEENYQIKKYKVYALGIGIGEVYFKISDKKIEAEGKTYDRFSWLYNYDFKFYSDDNYMALYEKEGKKERIYENEAIYEKKPWLPIIAMFFKKDKSLSDILNSNILINGKPVIIRKEGRRIIFEPQESKTKRITIFLEDGKNFPTQIYIESKVNINLELEE</sequence>
<dbReference type="AlphaFoldDB" id="A0AA45WMU6"/>
<protein>
    <recommendedName>
        <fullName evidence="3">DUF3108 domain-containing protein</fullName>
    </recommendedName>
</protein>
<dbReference type="EMBL" id="FXTX01000013">
    <property type="protein sequence ID" value="SMP14997.1"/>
    <property type="molecule type" value="Genomic_DNA"/>
</dbReference>
<dbReference type="RefSeq" id="WP_265134772.1">
    <property type="nucleotide sequence ID" value="NZ_FXTX01000013.1"/>
</dbReference>